<feature type="region of interest" description="Disordered" evidence="2">
    <location>
        <begin position="222"/>
        <end position="282"/>
    </location>
</feature>
<sequence>MSSAVNRPVDTKLKDQDISNKLRLYGIYSAFALGKAPSNDQIDVALNSFLQSKALKSPSSKLSAEGKVLVEDVRDVVEKAKLLFLSKNENNLLQDFIWQCQQITAENASLPGAPTDKATAQEHGNQALQGLRTLGTLILSNGQFRKLLSDAAVLLRDMAGDAAGSAAGRINPSEDRLNRLDEAAPDDTWHDVPSVNELKSQARDTYNTNKPFSRSDIKAEMNNQSQGVNDSANAQNAASNAASNLTEKAKANIPEETKENMRNAKDSAQLQSKQYLQKKMPKERREQTIWRLKKMVVEIQRHPDYNEAIETLLSLAETYAGHGHNVAKQSAGTVKDAHADDSLRNAEADLLALIERFANSTSTDDLWDGINNVYQDAQQDPELRNWFKSLDKYVRRLLQETGYILDDASTQEGNRLYDQGQFLLRERYRDHTNRIFDEVKFLSSQFEKDPQNKAFADSMNRLFNHLGNDENGKPTFKPDLLKDLANVIIPGVFERVRYVPIPRIEVSDPQFDAIVENLVIESDNLMPNSVEMVSDNTFKWGRAGSASRNQNKIGLAVEGIQMDLRDVSYYIKRKQGFPSITDIGIFDLFFGGKGLNFVVHLSTADKKDTQHLFKVNTIKVNLDNLKIKLKKSNHKLLFNIFKPLLLSIVKPVVLKVIEKQIKDTIEKGDAYAWEIKQEADRAMEAAKEDPENVPNMYQRYINAIQARIAEGKRKADKVQSRAKQTETNIAITQQDSIFKNISLPGGTSSKATEFKNMANEGEKWQSPVFNLGSASRSSNIPKPAPITRKPHSTTQGQLRSGTSSGTTGNAGNNFDSNLNNNYNNASYMSNGSGIKSSNNDAPYLTGQSIQ</sequence>
<gene>
    <name evidence="5" type="ORF">GOMPHAMPRED_004818</name>
</gene>
<dbReference type="Pfam" id="PF14613">
    <property type="entry name" value="HAM1_C"/>
    <property type="match status" value="1"/>
</dbReference>
<evidence type="ECO:0000256" key="2">
    <source>
        <dbReference type="SAM" id="MobiDB-lite"/>
    </source>
</evidence>
<evidence type="ECO:0000259" key="3">
    <source>
        <dbReference type="Pfam" id="PF14613"/>
    </source>
</evidence>
<evidence type="ECO:0000313" key="5">
    <source>
        <dbReference type="EMBL" id="CAF9906629.1"/>
    </source>
</evidence>
<organism evidence="5 6">
    <name type="scientific">Gomphillus americanus</name>
    <dbReference type="NCBI Taxonomy" id="1940652"/>
    <lineage>
        <taxon>Eukaryota</taxon>
        <taxon>Fungi</taxon>
        <taxon>Dikarya</taxon>
        <taxon>Ascomycota</taxon>
        <taxon>Pezizomycotina</taxon>
        <taxon>Lecanoromycetes</taxon>
        <taxon>OSLEUM clade</taxon>
        <taxon>Ostropomycetidae</taxon>
        <taxon>Ostropales</taxon>
        <taxon>Graphidaceae</taxon>
        <taxon>Gomphilloideae</taxon>
        <taxon>Gomphillus</taxon>
    </lineage>
</organism>
<dbReference type="Gene3D" id="3.15.10.10">
    <property type="entry name" value="Bactericidal permeability-increasing protein, domain 1"/>
    <property type="match status" value="1"/>
</dbReference>
<evidence type="ECO:0000313" key="6">
    <source>
        <dbReference type="Proteomes" id="UP000664169"/>
    </source>
</evidence>
<reference evidence="5" key="1">
    <citation type="submission" date="2021-03" db="EMBL/GenBank/DDBJ databases">
        <authorList>
            <person name="Tagirdzhanova G."/>
        </authorList>
    </citation>
    <scope>NUCLEOTIDE SEQUENCE</scope>
</reference>
<feature type="coiled-coil region" evidence="1">
    <location>
        <begin position="701"/>
        <end position="735"/>
    </location>
</feature>
<feature type="compositionally biased region" description="Polar residues" evidence="2">
    <location>
        <begin position="266"/>
        <end position="275"/>
    </location>
</feature>
<keyword evidence="6" id="KW-1185">Reference proteome</keyword>
<dbReference type="PANTHER" id="PTHR31138:SF1">
    <property type="entry name" value="PDZ DOMAIN-CONTAINING PROTEIN"/>
    <property type="match status" value="1"/>
</dbReference>
<feature type="domain" description="HAM1-like N-terminal" evidence="4">
    <location>
        <begin position="2"/>
        <end position="608"/>
    </location>
</feature>
<dbReference type="AlphaFoldDB" id="A0A8H3EJY5"/>
<feature type="compositionally biased region" description="Polar residues" evidence="2">
    <location>
        <begin position="834"/>
        <end position="850"/>
    </location>
</feature>
<protein>
    <submittedName>
        <fullName evidence="5">Uncharacterized protein</fullName>
    </submittedName>
</protein>
<evidence type="ECO:0000256" key="1">
    <source>
        <dbReference type="SAM" id="Coils"/>
    </source>
</evidence>
<accession>A0A8H3EJY5</accession>
<dbReference type="Proteomes" id="UP000664169">
    <property type="component" value="Unassembled WGS sequence"/>
</dbReference>
<dbReference type="OrthoDB" id="19394at2759"/>
<proteinExistence type="predicted"/>
<feature type="compositionally biased region" description="Low complexity" evidence="2">
    <location>
        <begin position="229"/>
        <end position="244"/>
    </location>
</feature>
<feature type="region of interest" description="Disordered" evidence="2">
    <location>
        <begin position="773"/>
        <end position="850"/>
    </location>
</feature>
<dbReference type="InterPro" id="IPR027842">
    <property type="entry name" value="HAM1-like_C"/>
</dbReference>
<keyword evidence="1" id="KW-0175">Coiled coil</keyword>
<dbReference type="EMBL" id="CAJPDQ010000003">
    <property type="protein sequence ID" value="CAF9906629.1"/>
    <property type="molecule type" value="Genomic_DNA"/>
</dbReference>
<feature type="domain" description="HAM1-like C-terminal" evidence="3">
    <location>
        <begin position="620"/>
        <end position="781"/>
    </location>
</feature>
<comment type="caution">
    <text evidence="5">The sequence shown here is derived from an EMBL/GenBank/DDBJ whole genome shotgun (WGS) entry which is preliminary data.</text>
</comment>
<evidence type="ECO:0000259" key="4">
    <source>
        <dbReference type="Pfam" id="PF19343"/>
    </source>
</evidence>
<dbReference type="InterPro" id="IPR045967">
    <property type="entry name" value="HAM1-like_N"/>
</dbReference>
<feature type="compositionally biased region" description="Low complexity" evidence="2">
    <location>
        <begin position="792"/>
        <end position="833"/>
    </location>
</feature>
<dbReference type="PANTHER" id="PTHR31138">
    <property type="entry name" value="CHROMOSOME 19, WHOLE GENOME SHOTGUN SEQUENCE"/>
    <property type="match status" value="1"/>
</dbReference>
<name>A0A8H3EJY5_9LECA</name>
<dbReference type="Pfam" id="PF19343">
    <property type="entry name" value="HAM1_N"/>
    <property type="match status" value="1"/>
</dbReference>
<feature type="compositionally biased region" description="Basic and acidic residues" evidence="2">
    <location>
        <begin position="247"/>
        <end position="265"/>
    </location>
</feature>